<feature type="compositionally biased region" description="Low complexity" evidence="1">
    <location>
        <begin position="460"/>
        <end position="487"/>
    </location>
</feature>
<evidence type="ECO:0000313" key="4">
    <source>
        <dbReference type="Proteomes" id="UP000215902"/>
    </source>
</evidence>
<reference evidence="3 4" key="1">
    <citation type="submission" date="2017-06" db="EMBL/GenBank/DDBJ databases">
        <title>A platform for efficient transgenesis in Macrostomum lignano, a flatworm model organism for stem cell research.</title>
        <authorList>
            <person name="Berezikov E."/>
        </authorList>
    </citation>
    <scope>NUCLEOTIDE SEQUENCE [LARGE SCALE GENOMIC DNA]</scope>
    <source>
        <strain evidence="3">DV1</strain>
        <tissue evidence="3">Whole organism</tissue>
    </source>
</reference>
<proteinExistence type="predicted"/>
<dbReference type="SMART" id="SM00310">
    <property type="entry name" value="PTBI"/>
    <property type="match status" value="1"/>
</dbReference>
<evidence type="ECO:0000256" key="1">
    <source>
        <dbReference type="SAM" id="MobiDB-lite"/>
    </source>
</evidence>
<dbReference type="OrthoDB" id="946068at2759"/>
<feature type="region of interest" description="Disordered" evidence="1">
    <location>
        <begin position="264"/>
        <end position="287"/>
    </location>
</feature>
<dbReference type="Proteomes" id="UP000215902">
    <property type="component" value="Unassembled WGS sequence"/>
</dbReference>
<sequence length="708" mass="76918">MEDTASLKDSSMTIVQAADSTIAFAYIKEVQAKKKRFFVLKSQPRRSSLTNEFESGKSTLNLPPRYFLYAYKNKKCYERGEPKRVYDLANVILLSRSTKKANQTILGVCLQDEALYLEFDTEDELSRWYFHLNEIFSAQRNCLWPELKQCVNVTLKNKELAAASSKHGKPNLPGQYRFCLTDSAVLLVKDDLLNPVLSLPFPCIRSCTHSTVSNLLKIDLGRLSPLGEGLLHFKAEQSSPFKELVEHLVRCLYETGSRDLEIVKSRKNRRNSRQTSSTVSGSTADDYQAQRPASVHCFNQRTACAHCAARASVSSAAQMKPSQSSSGLGSDGSCSGSRGLSLPPPDCQSQCSSAQQQQQQQEDYCLMEMSTGSNDVGGTGGVAFRSRSPNSSMSLSTTSEVTGGGGGADSERGPSAVSTGHRGFGPADEQLQHHQHHQGSPISRANSIGCRPQSRGGLLSQYPVVHHPHHSQQQQQQQRSPHMQSRSRFQHQHQHHHRNSSSHQVFAEQQGFSRPRTTSDAASLNASCANCGTSSSGGLLRGFRPRAISYGNKFGRPAAQPADGEVLGVCDIASSSGASPAPSLALSSCMRPLSESTASSSGELAVPAAVSQQPSRLSADDEGSYVTMLLRPTRSCLRQNSYQQQRELDEHKGLNGDDDFDPYWTPPGRLDSLLGPGTSVEPPTVDSAASLVGGSEDYFMMDLGGATD</sequence>
<evidence type="ECO:0000259" key="2">
    <source>
        <dbReference type="SMART" id="SM00310"/>
    </source>
</evidence>
<dbReference type="Pfam" id="PF02174">
    <property type="entry name" value="IRS"/>
    <property type="match status" value="1"/>
</dbReference>
<feature type="compositionally biased region" description="Basic residues" evidence="1">
    <location>
        <begin position="488"/>
        <end position="500"/>
    </location>
</feature>
<feature type="region of interest" description="Disordered" evidence="1">
    <location>
        <begin position="640"/>
        <end position="691"/>
    </location>
</feature>
<accession>A0A267EY71</accession>
<dbReference type="SMART" id="SM01244">
    <property type="entry name" value="IRS"/>
    <property type="match status" value="1"/>
</dbReference>
<feature type="compositionally biased region" description="Low complexity" evidence="1">
    <location>
        <begin position="322"/>
        <end position="354"/>
    </location>
</feature>
<organism evidence="3 4">
    <name type="scientific">Macrostomum lignano</name>
    <dbReference type="NCBI Taxonomy" id="282301"/>
    <lineage>
        <taxon>Eukaryota</taxon>
        <taxon>Metazoa</taxon>
        <taxon>Spiralia</taxon>
        <taxon>Lophotrochozoa</taxon>
        <taxon>Platyhelminthes</taxon>
        <taxon>Rhabditophora</taxon>
        <taxon>Macrostomorpha</taxon>
        <taxon>Macrostomida</taxon>
        <taxon>Macrostomidae</taxon>
        <taxon>Macrostomum</taxon>
    </lineage>
</organism>
<comment type="caution">
    <text evidence="3">The sequence shown here is derived from an EMBL/GenBank/DDBJ whole genome shotgun (WGS) entry which is preliminary data.</text>
</comment>
<feature type="compositionally biased region" description="Polar residues" evidence="1">
    <location>
        <begin position="510"/>
        <end position="519"/>
    </location>
</feature>
<dbReference type="EMBL" id="NIVC01001557">
    <property type="protein sequence ID" value="PAA66461.1"/>
    <property type="molecule type" value="Genomic_DNA"/>
</dbReference>
<feature type="compositionally biased region" description="Polar residues" evidence="1">
    <location>
        <begin position="273"/>
        <end position="285"/>
    </location>
</feature>
<name>A0A267EY71_9PLAT</name>
<feature type="compositionally biased region" description="Basic and acidic residues" evidence="1">
    <location>
        <begin position="646"/>
        <end position="655"/>
    </location>
</feature>
<feature type="domain" description="IRS-type PTB" evidence="2">
    <location>
        <begin position="147"/>
        <end position="254"/>
    </location>
</feature>
<dbReference type="InterPro" id="IPR011993">
    <property type="entry name" value="PH-like_dom_sf"/>
</dbReference>
<evidence type="ECO:0000313" key="3">
    <source>
        <dbReference type="EMBL" id="PAA66461.1"/>
    </source>
</evidence>
<dbReference type="SUPFAM" id="SSF50729">
    <property type="entry name" value="PH domain-like"/>
    <property type="match status" value="2"/>
</dbReference>
<dbReference type="STRING" id="282301.A0A267EY71"/>
<dbReference type="AlphaFoldDB" id="A0A267EY71"/>
<dbReference type="InterPro" id="IPR002404">
    <property type="entry name" value="IRS_PTB"/>
</dbReference>
<feature type="compositionally biased region" description="Low complexity" evidence="1">
    <location>
        <begin position="386"/>
        <end position="401"/>
    </location>
</feature>
<dbReference type="Gene3D" id="2.30.29.30">
    <property type="entry name" value="Pleckstrin-homology domain (PH domain)/Phosphotyrosine-binding domain (PTB)"/>
    <property type="match status" value="2"/>
</dbReference>
<protein>
    <recommendedName>
        <fullName evidence="2">IRS-type PTB domain-containing protein</fullName>
    </recommendedName>
</protein>
<feature type="region of interest" description="Disordered" evidence="1">
    <location>
        <begin position="369"/>
        <end position="519"/>
    </location>
</feature>
<gene>
    <name evidence="3" type="ORF">BOX15_Mlig000391g4</name>
</gene>
<feature type="region of interest" description="Disordered" evidence="1">
    <location>
        <begin position="318"/>
        <end position="354"/>
    </location>
</feature>
<feature type="region of interest" description="Disordered" evidence="1">
    <location>
        <begin position="596"/>
        <end position="621"/>
    </location>
</feature>
<keyword evidence="4" id="KW-1185">Reference proteome</keyword>